<comment type="caution">
    <text evidence="8">The sequence shown here is derived from an EMBL/GenBank/DDBJ whole genome shotgun (WGS) entry which is preliminary data.</text>
</comment>
<dbReference type="Gene3D" id="1.10.510.10">
    <property type="entry name" value="Transferase(Phosphotransferase) domain 1"/>
    <property type="match status" value="1"/>
</dbReference>
<dbReference type="Gene3D" id="1.25.40.10">
    <property type="entry name" value="Tetratricopeptide repeat domain"/>
    <property type="match status" value="1"/>
</dbReference>
<dbReference type="GO" id="GO:0004672">
    <property type="term" value="F:protein kinase activity"/>
    <property type="evidence" value="ECO:0007669"/>
    <property type="project" value="InterPro"/>
</dbReference>
<proteinExistence type="predicted"/>
<dbReference type="SUPFAM" id="SSF56112">
    <property type="entry name" value="Protein kinase-like (PK-like)"/>
    <property type="match status" value="1"/>
</dbReference>
<evidence type="ECO:0000313" key="9">
    <source>
        <dbReference type="Proteomes" id="UP001238163"/>
    </source>
</evidence>
<dbReference type="SUPFAM" id="SSF48452">
    <property type="entry name" value="TPR-like"/>
    <property type="match status" value="2"/>
</dbReference>
<keyword evidence="6" id="KW-0482">Metalloprotease</keyword>
<dbReference type="InterPro" id="IPR000719">
    <property type="entry name" value="Prot_kinase_dom"/>
</dbReference>
<comment type="cofactor">
    <cofactor evidence="1">
        <name>Zn(2+)</name>
        <dbReference type="ChEBI" id="CHEBI:29105"/>
    </cofactor>
</comment>
<gene>
    <name evidence="8" type="ORF">J3R75_002653</name>
</gene>
<dbReference type="GO" id="GO:0046872">
    <property type="term" value="F:metal ion binding"/>
    <property type="evidence" value="ECO:0007669"/>
    <property type="project" value="UniProtKB-KW"/>
</dbReference>
<dbReference type="InterPro" id="IPR011009">
    <property type="entry name" value="Kinase-like_dom_sf"/>
</dbReference>
<organism evidence="8 9">
    <name type="scientific">Oligosphaera ethanolica</name>
    <dbReference type="NCBI Taxonomy" id="760260"/>
    <lineage>
        <taxon>Bacteria</taxon>
        <taxon>Pseudomonadati</taxon>
        <taxon>Lentisphaerota</taxon>
        <taxon>Oligosphaeria</taxon>
        <taxon>Oligosphaerales</taxon>
        <taxon>Oligosphaeraceae</taxon>
        <taxon>Oligosphaera</taxon>
    </lineage>
</organism>
<dbReference type="InterPro" id="IPR011990">
    <property type="entry name" value="TPR-like_helical_dom_sf"/>
</dbReference>
<dbReference type="PROSITE" id="PS50011">
    <property type="entry name" value="PROTEIN_KINASE_DOM"/>
    <property type="match status" value="1"/>
</dbReference>
<evidence type="ECO:0000256" key="4">
    <source>
        <dbReference type="ARBA" id="ARBA00022801"/>
    </source>
</evidence>
<keyword evidence="5" id="KW-0862">Zinc</keyword>
<dbReference type="RefSeq" id="WP_307262132.1">
    <property type="nucleotide sequence ID" value="NZ_JAUSVL010000001.1"/>
</dbReference>
<protein>
    <submittedName>
        <fullName evidence="8">S1-C subfamily serine protease/tetratricopeptide (TPR) repeat protein</fullName>
    </submittedName>
</protein>
<accession>A0AAE4APC2</accession>
<evidence type="ECO:0000256" key="5">
    <source>
        <dbReference type="ARBA" id="ARBA00022833"/>
    </source>
</evidence>
<name>A0AAE4APC2_9BACT</name>
<keyword evidence="4" id="KW-0378">Hydrolase</keyword>
<dbReference type="GO" id="GO:0004222">
    <property type="term" value="F:metalloendopeptidase activity"/>
    <property type="evidence" value="ECO:0007669"/>
    <property type="project" value="InterPro"/>
</dbReference>
<evidence type="ECO:0000313" key="8">
    <source>
        <dbReference type="EMBL" id="MDQ0290546.1"/>
    </source>
</evidence>
<keyword evidence="2 8" id="KW-0645">Protease</keyword>
<dbReference type="GO" id="GO:0006508">
    <property type="term" value="P:proteolysis"/>
    <property type="evidence" value="ECO:0007669"/>
    <property type="project" value="UniProtKB-KW"/>
</dbReference>
<evidence type="ECO:0000256" key="3">
    <source>
        <dbReference type="ARBA" id="ARBA00022723"/>
    </source>
</evidence>
<dbReference type="PANTHER" id="PTHR43019">
    <property type="entry name" value="SERINE ENDOPROTEASE DEGS"/>
    <property type="match status" value="1"/>
</dbReference>
<dbReference type="Pfam" id="PF13365">
    <property type="entry name" value="Trypsin_2"/>
    <property type="match status" value="1"/>
</dbReference>
<dbReference type="EMBL" id="JAUSVL010000001">
    <property type="protein sequence ID" value="MDQ0290546.1"/>
    <property type="molecule type" value="Genomic_DNA"/>
</dbReference>
<dbReference type="InterPro" id="IPR001915">
    <property type="entry name" value="Peptidase_M48"/>
</dbReference>
<keyword evidence="9" id="KW-1185">Reference proteome</keyword>
<dbReference type="Proteomes" id="UP001238163">
    <property type="component" value="Unassembled WGS sequence"/>
</dbReference>
<reference evidence="8" key="1">
    <citation type="submission" date="2023-07" db="EMBL/GenBank/DDBJ databases">
        <title>Genomic Encyclopedia of Type Strains, Phase IV (KMG-IV): sequencing the most valuable type-strain genomes for metagenomic binning, comparative biology and taxonomic classification.</title>
        <authorList>
            <person name="Goeker M."/>
        </authorList>
    </citation>
    <scope>NUCLEOTIDE SEQUENCE</scope>
    <source>
        <strain evidence="8">DSM 24202</strain>
    </source>
</reference>
<dbReference type="PANTHER" id="PTHR43019:SF23">
    <property type="entry name" value="PROTEASE DO-LIKE 5, CHLOROPLASTIC"/>
    <property type="match status" value="1"/>
</dbReference>
<dbReference type="InterPro" id="IPR009003">
    <property type="entry name" value="Peptidase_S1_PA"/>
</dbReference>
<sequence>MHELVNETEITSAYRGRGDGEADDKLVRVFNATVPIDAERAGRLRMRVEALRQLDSTKLVRYEAVEQDADGTWFVVSEWVDCVGWGDVTGKERLFRDPRRKREWVDLFAKMAQALAALHVSGQVVPNLKQADFLLVRRQDGTYDVKLDCSLEPFLREPGTANIDAGHPDSRAGRALDGRSDIWSMGTIYIALVAGCTVTADNAVAVIEGILNRFAPVVLHRKLGALLRSMVDDDPDKRPTSATAVAEAISAVTDQDIAKWVRFAKDPWKNKRLHRRFAWTAAIAVAVVLTVTAEWIRRERSDTEEKIEVVVDGLKTEDARRLAAIRMELDKIDINRHEQRLDLLSDAYKQSLAFVVVEVWEEIAGRRNSLMHASGSAFLVSSDGYLLSNRHVACPWLADTDLAQHFAKRAAQGEQADFGYTMYLWFEGDEAFYSRLITSNDVRDLYRTGNAYCSEGNTPKRVEIVAVNPMPVLLADRERGLQDDVAVLKVNVIPAGALPIPLAKTDGGDAPTRAMPVMAIGFPYGKDPIVGSQVVANWTRGTVTSVYADTLGIDATLHSGNSGGPVIDIKGRAVGIATAVFMARMTEITAQGQTVQRRVTASDMGRVLPIAKAVELLERARAGEPCQRGIPEYAYRRQIESAKAAAVNADWRQAAAETRDMLEPHSGPGILYWAAVLSPTNADASKRAQALDWAVAMQPDHYPAHFLRYCDDWQQGVEVAKRRSRDTLLAADWRSQGEFFGSAVKLIEAAAGEKRLAAMAETVEEAAVLDWVAVETPGTRLSVDDRRKLLLSAFGKVDPDAPFAYVIRYSLDRLGPWTEPTQKKHQRQGGGKDANLAFVAKILAELDHAAATPRITASTGKTSPTRSAYVEDAFLLAANGDWHEALRLAEKFLLEAPSARCSAHCLRVSLLRAQLLASAGDRAPLQAILKGGDAWYAKIARALLDASFVDELIKDGAGDIERTLRLRLALGMASELDGAPDAALGHYRDALDTMLVGRPEFTMAQGRIEALAGNQGQRRSASTRSLIPRAMTTPSWLGPTGLATRKAAAAARVPEPLRESSASRVARWEALGVLSPETVPAVHRAFTVYGRVLRSADKRSKYLPTADSLRVVDGGGDPWALALPDGHIVLSRRALDLCFADVPTAEGDARLAFVLGHELSHLAADDFRHLQAYLFFAEPEHGDEAVRRILREGGDAALLYGDNGDPAERAKAVGAMRAAELQADISGFLYAAIAGFRVDLLAGDGSQREDFFAAWVRQVAHGAEDPRHPDAATRAHVLRRRLGHLQDCVSLFDAGVLFLTLGQYDIALPLFETYQRVFPSREVFNNLGLCYLRRSQPYGIAGLGTLDTTTRAQFLGFDMAVAQISGQDLSEPARGDLGYAIACFEQACQADAAYVPARLNLATTSLLLGADEQHSALGALDQVLALDSGHSQATLLRWLIKCCHEPDESVRAIARDRLAACTLDETIPVWLLQHAAQVLAVGGQDDAAKAFHAAMQSRTQGTPVAPGTTAVAYADLLTITWPVAPGRRVVPDEEPPGLRDYRRVDFHAGCATLADALYLSDNGTMVAVVDEIVRGGRLVYDTPEPLSAVFAAAPADECVLPTGDRVLSSGHGDALLVRHGNLSQYWLVHQE</sequence>
<dbReference type="Gene3D" id="3.30.200.20">
    <property type="entry name" value="Phosphorylase Kinase, domain 1"/>
    <property type="match status" value="1"/>
</dbReference>
<dbReference type="Gene3D" id="2.40.10.120">
    <property type="match status" value="1"/>
</dbReference>
<dbReference type="Pfam" id="PF01435">
    <property type="entry name" value="Peptidase_M48"/>
    <property type="match status" value="1"/>
</dbReference>
<evidence type="ECO:0000256" key="1">
    <source>
        <dbReference type="ARBA" id="ARBA00001947"/>
    </source>
</evidence>
<evidence type="ECO:0000259" key="7">
    <source>
        <dbReference type="PROSITE" id="PS50011"/>
    </source>
</evidence>
<evidence type="ECO:0000256" key="6">
    <source>
        <dbReference type="ARBA" id="ARBA00023049"/>
    </source>
</evidence>
<evidence type="ECO:0000256" key="2">
    <source>
        <dbReference type="ARBA" id="ARBA00022670"/>
    </source>
</evidence>
<dbReference type="SUPFAM" id="SSF50494">
    <property type="entry name" value="Trypsin-like serine proteases"/>
    <property type="match status" value="1"/>
</dbReference>
<keyword evidence="3" id="KW-0479">Metal-binding</keyword>
<dbReference type="GO" id="GO:0005524">
    <property type="term" value="F:ATP binding"/>
    <property type="evidence" value="ECO:0007669"/>
    <property type="project" value="InterPro"/>
</dbReference>
<feature type="domain" description="Protein kinase" evidence="7">
    <location>
        <begin position="1"/>
        <end position="261"/>
    </location>
</feature>